<dbReference type="InterPro" id="IPR002048">
    <property type="entry name" value="EF_hand_dom"/>
</dbReference>
<dbReference type="PROSITE" id="PS51257">
    <property type="entry name" value="PROKAR_LIPOPROTEIN"/>
    <property type="match status" value="1"/>
</dbReference>
<accession>A0A507AQ08</accession>
<dbReference type="InParanoid" id="A0A507AQ08"/>
<dbReference type="GO" id="GO:0005509">
    <property type="term" value="F:calcium ion binding"/>
    <property type="evidence" value="ECO:0007669"/>
    <property type="project" value="InterPro"/>
</dbReference>
<evidence type="ECO:0000256" key="2">
    <source>
        <dbReference type="SAM" id="MobiDB-lite"/>
    </source>
</evidence>
<evidence type="ECO:0000256" key="1">
    <source>
        <dbReference type="ARBA" id="ARBA00022837"/>
    </source>
</evidence>
<keyword evidence="3" id="KW-0732">Signal</keyword>
<sequence length="224" mass="24406">MKTSTFCALVLAIVPLAAACCKQDKLTSCCGKGKCNIFCCNCKGGCKSKEDCKGMDLPICWGVGSPTRPVVICTKDSKTGVLRDASDETTLTADFFENMDADTEAAGLASLTAAGFSGPEGDERIFSEVDKDGKGHFTYEEFLTFVGAKDDEEYQAYFAKSVTSISLLFPFLLHADTNLFLYLRRFDRNSDGVITVDEMREPVDDADSPVQQGPRQSGRPHQEL</sequence>
<evidence type="ECO:0000313" key="6">
    <source>
        <dbReference type="Proteomes" id="UP000319257"/>
    </source>
</evidence>
<dbReference type="EMBL" id="SKBQ01000076">
    <property type="protein sequence ID" value="TPX08574.1"/>
    <property type="molecule type" value="Genomic_DNA"/>
</dbReference>
<feature type="domain" description="EF-hand" evidence="4">
    <location>
        <begin position="174"/>
        <end position="209"/>
    </location>
</feature>
<feature type="domain" description="EF-hand" evidence="4">
    <location>
        <begin position="123"/>
        <end position="152"/>
    </location>
</feature>
<dbReference type="PROSITE" id="PS00018">
    <property type="entry name" value="EF_HAND_1"/>
    <property type="match status" value="1"/>
</dbReference>
<dbReference type="OrthoDB" id="444540at2759"/>
<protein>
    <recommendedName>
        <fullName evidence="4">EF-hand domain-containing protein</fullName>
    </recommendedName>
</protein>
<dbReference type="InterPro" id="IPR011992">
    <property type="entry name" value="EF-hand-dom_pair"/>
</dbReference>
<evidence type="ECO:0000313" key="5">
    <source>
        <dbReference type="EMBL" id="TPX08574.1"/>
    </source>
</evidence>
<feature type="chain" id="PRO_5021238128" description="EF-hand domain-containing protein" evidence="3">
    <location>
        <begin position="20"/>
        <end position="224"/>
    </location>
</feature>
<keyword evidence="1" id="KW-0106">Calcium</keyword>
<dbReference type="InterPro" id="IPR018247">
    <property type="entry name" value="EF_Hand_1_Ca_BS"/>
</dbReference>
<proteinExistence type="predicted"/>
<evidence type="ECO:0000259" key="4">
    <source>
        <dbReference type="PROSITE" id="PS50222"/>
    </source>
</evidence>
<dbReference type="GeneID" id="41977360"/>
<keyword evidence="6" id="KW-1185">Reference proteome</keyword>
<gene>
    <name evidence="5" type="ORF">E0L32_009913</name>
</gene>
<feature type="region of interest" description="Disordered" evidence="2">
    <location>
        <begin position="198"/>
        <end position="224"/>
    </location>
</feature>
<dbReference type="AlphaFoldDB" id="A0A507AQ08"/>
<dbReference type="Gene3D" id="1.10.238.10">
    <property type="entry name" value="EF-hand"/>
    <property type="match status" value="1"/>
</dbReference>
<feature type="signal peptide" evidence="3">
    <location>
        <begin position="1"/>
        <end position="19"/>
    </location>
</feature>
<dbReference type="PROSITE" id="PS50222">
    <property type="entry name" value="EF_HAND_2"/>
    <property type="match status" value="2"/>
</dbReference>
<dbReference type="Proteomes" id="UP000319257">
    <property type="component" value="Unassembled WGS sequence"/>
</dbReference>
<dbReference type="STRING" id="1093900.A0A507AQ08"/>
<name>A0A507AQ08_9PEZI</name>
<reference evidence="5 6" key="1">
    <citation type="submission" date="2019-06" db="EMBL/GenBank/DDBJ databases">
        <title>Draft genome sequence of the filamentous fungus Phialemoniopsis curvata isolated from diesel fuel.</title>
        <authorList>
            <person name="Varaljay V.A."/>
            <person name="Lyon W.J."/>
            <person name="Crouch A.L."/>
            <person name="Drake C.E."/>
            <person name="Hollomon J.M."/>
            <person name="Nadeau L.J."/>
            <person name="Nunn H.S."/>
            <person name="Stevenson B.S."/>
            <person name="Bojanowski C.L."/>
            <person name="Crookes-Goodson W.J."/>
        </authorList>
    </citation>
    <scope>NUCLEOTIDE SEQUENCE [LARGE SCALE GENOMIC DNA]</scope>
    <source>
        <strain evidence="5 6">D216</strain>
    </source>
</reference>
<comment type="caution">
    <text evidence="5">The sequence shown here is derived from an EMBL/GenBank/DDBJ whole genome shotgun (WGS) entry which is preliminary data.</text>
</comment>
<dbReference type="RefSeq" id="XP_030990285.1">
    <property type="nucleotide sequence ID" value="XM_031144927.1"/>
</dbReference>
<organism evidence="5 6">
    <name type="scientific">Thyridium curvatum</name>
    <dbReference type="NCBI Taxonomy" id="1093900"/>
    <lineage>
        <taxon>Eukaryota</taxon>
        <taxon>Fungi</taxon>
        <taxon>Dikarya</taxon>
        <taxon>Ascomycota</taxon>
        <taxon>Pezizomycotina</taxon>
        <taxon>Sordariomycetes</taxon>
        <taxon>Sordariomycetidae</taxon>
        <taxon>Thyridiales</taxon>
        <taxon>Thyridiaceae</taxon>
        <taxon>Thyridium</taxon>
    </lineage>
</organism>
<dbReference type="SUPFAM" id="SSF47473">
    <property type="entry name" value="EF-hand"/>
    <property type="match status" value="1"/>
</dbReference>
<dbReference type="Pfam" id="PF13202">
    <property type="entry name" value="EF-hand_5"/>
    <property type="match status" value="1"/>
</dbReference>
<evidence type="ECO:0000256" key="3">
    <source>
        <dbReference type="SAM" id="SignalP"/>
    </source>
</evidence>